<evidence type="ECO:0000313" key="7">
    <source>
        <dbReference type="Proteomes" id="UP000034856"/>
    </source>
</evidence>
<evidence type="ECO:0000256" key="4">
    <source>
        <dbReference type="SAM" id="MobiDB-lite"/>
    </source>
</evidence>
<gene>
    <name evidence="6" type="ORF">UX51_C0036G0005</name>
</gene>
<dbReference type="PANTHER" id="PTHR30511">
    <property type="entry name" value="ALANINE RACEMASE"/>
    <property type="match status" value="1"/>
</dbReference>
<organism evidence="6 7">
    <name type="scientific">Candidatus Azambacteria bacterium GW2011_GWF2_46_32</name>
    <dbReference type="NCBI Taxonomy" id="1618628"/>
    <lineage>
        <taxon>Bacteria</taxon>
        <taxon>Candidatus Azamiibacteriota</taxon>
    </lineage>
</organism>
<dbReference type="InterPro" id="IPR029066">
    <property type="entry name" value="PLP-binding_barrel"/>
</dbReference>
<dbReference type="PRINTS" id="PR00992">
    <property type="entry name" value="ALARACEMASE"/>
</dbReference>
<evidence type="ECO:0000313" key="6">
    <source>
        <dbReference type="EMBL" id="KKU36976.1"/>
    </source>
</evidence>
<keyword evidence="2" id="KW-0663">Pyridoxal phosphate</keyword>
<evidence type="ECO:0000256" key="3">
    <source>
        <dbReference type="ARBA" id="ARBA00023235"/>
    </source>
</evidence>
<dbReference type="GO" id="GO:0005829">
    <property type="term" value="C:cytosol"/>
    <property type="evidence" value="ECO:0007669"/>
    <property type="project" value="TreeGrafter"/>
</dbReference>
<dbReference type="InterPro" id="IPR001608">
    <property type="entry name" value="Ala_racemase_N"/>
</dbReference>
<dbReference type="PANTHER" id="PTHR30511:SF0">
    <property type="entry name" value="ALANINE RACEMASE, CATABOLIC-RELATED"/>
    <property type="match status" value="1"/>
</dbReference>
<dbReference type="GO" id="GO:0030170">
    <property type="term" value="F:pyridoxal phosphate binding"/>
    <property type="evidence" value="ECO:0007669"/>
    <property type="project" value="TreeGrafter"/>
</dbReference>
<dbReference type="SUPFAM" id="SSF51419">
    <property type="entry name" value="PLP-binding barrel"/>
    <property type="match status" value="1"/>
</dbReference>
<evidence type="ECO:0000259" key="5">
    <source>
        <dbReference type="Pfam" id="PF01168"/>
    </source>
</evidence>
<dbReference type="AlphaFoldDB" id="A0A0G1PVV7"/>
<reference evidence="6 7" key="1">
    <citation type="journal article" date="2015" name="Nature">
        <title>rRNA introns, odd ribosomes, and small enigmatic genomes across a large radiation of phyla.</title>
        <authorList>
            <person name="Brown C.T."/>
            <person name="Hug L.A."/>
            <person name="Thomas B.C."/>
            <person name="Sharon I."/>
            <person name="Castelle C.J."/>
            <person name="Singh A."/>
            <person name="Wilkins M.J."/>
            <person name="Williams K.H."/>
            <person name="Banfield J.F."/>
        </authorList>
    </citation>
    <scope>NUCLEOTIDE SEQUENCE [LARGE SCALE GENOMIC DNA]</scope>
</reference>
<dbReference type="GO" id="GO:0030632">
    <property type="term" value="P:D-alanine biosynthetic process"/>
    <property type="evidence" value="ECO:0007669"/>
    <property type="project" value="TreeGrafter"/>
</dbReference>
<protein>
    <submittedName>
        <fullName evidence="6">Alanine racemase</fullName>
    </submittedName>
</protein>
<name>A0A0G1PVV7_9BACT</name>
<dbReference type="Pfam" id="PF01168">
    <property type="entry name" value="Ala_racemase_N"/>
    <property type="match status" value="1"/>
</dbReference>
<dbReference type="EMBL" id="LCMM01000036">
    <property type="protein sequence ID" value="KKU36976.1"/>
    <property type="molecule type" value="Genomic_DNA"/>
</dbReference>
<dbReference type="PATRIC" id="fig|1618628.3.peg.544"/>
<evidence type="ECO:0000256" key="2">
    <source>
        <dbReference type="ARBA" id="ARBA00022898"/>
    </source>
</evidence>
<comment type="caution">
    <text evidence="6">The sequence shown here is derived from an EMBL/GenBank/DDBJ whole genome shotgun (WGS) entry which is preliminary data.</text>
</comment>
<dbReference type="Gene3D" id="3.20.20.10">
    <property type="entry name" value="Alanine racemase"/>
    <property type="match status" value="1"/>
</dbReference>
<accession>A0A0G1PVV7</accession>
<dbReference type="GO" id="GO:0008784">
    <property type="term" value="F:alanine racemase activity"/>
    <property type="evidence" value="ECO:0007669"/>
    <property type="project" value="InterPro"/>
</dbReference>
<dbReference type="InterPro" id="IPR000821">
    <property type="entry name" value="Ala_racemase"/>
</dbReference>
<dbReference type="Gene3D" id="2.40.37.10">
    <property type="entry name" value="Lyase, Ornithine Decarboxylase, Chain A, domain 1"/>
    <property type="match status" value="1"/>
</dbReference>
<keyword evidence="3" id="KW-0413">Isomerase</keyword>
<feature type="domain" description="Alanine racemase N-terminal" evidence="5">
    <location>
        <begin position="1"/>
        <end position="98"/>
    </location>
</feature>
<proteinExistence type="predicted"/>
<feature type="region of interest" description="Disordered" evidence="4">
    <location>
        <begin position="161"/>
        <end position="182"/>
    </location>
</feature>
<comment type="cofactor">
    <cofactor evidence="1">
        <name>pyridoxal 5'-phosphate</name>
        <dbReference type="ChEBI" id="CHEBI:597326"/>
    </cofactor>
</comment>
<dbReference type="Proteomes" id="UP000034856">
    <property type="component" value="Unassembled WGS sequence"/>
</dbReference>
<evidence type="ECO:0000256" key="1">
    <source>
        <dbReference type="ARBA" id="ARBA00001933"/>
    </source>
</evidence>
<dbReference type="InterPro" id="IPR009006">
    <property type="entry name" value="Ala_racemase/Decarboxylase_C"/>
</dbReference>
<sequence length="182" mass="20579">MHRQGFFVSEIPAVIKILKKKLPAVEIEGVYTHFASAKNPAFPFETLRQMGEFKKAIALLEAAGFRRLIKHAAATAGTIIFPQSHFDMVRIGIGLYGLWPSKETQAAFEREFQLKSVLSWKTIVGQIKKLPKNSRIGYDLTEDFAHRLLARLSAPAFKCRQSANKRQRGESSRPGFNGYDKR</sequence>